<dbReference type="SUPFAM" id="SSF55785">
    <property type="entry name" value="PYP-like sensor domain (PAS domain)"/>
    <property type="match status" value="5"/>
</dbReference>
<dbReference type="InterPro" id="IPR052155">
    <property type="entry name" value="Biofilm_reg_signaling"/>
</dbReference>
<dbReference type="InterPro" id="IPR001633">
    <property type="entry name" value="EAL_dom"/>
</dbReference>
<comment type="caution">
    <text evidence="5">The sequence shown here is derived from an EMBL/GenBank/DDBJ whole genome shotgun (WGS) entry which is preliminary data.</text>
</comment>
<dbReference type="Pfam" id="PF08447">
    <property type="entry name" value="PAS_3"/>
    <property type="match status" value="4"/>
</dbReference>
<dbReference type="Gene3D" id="3.30.70.270">
    <property type="match status" value="1"/>
</dbReference>
<dbReference type="InterPro" id="IPR001610">
    <property type="entry name" value="PAC"/>
</dbReference>
<feature type="domain" description="EAL" evidence="3">
    <location>
        <begin position="791"/>
        <end position="1037"/>
    </location>
</feature>
<dbReference type="NCBIfam" id="TIGR00229">
    <property type="entry name" value="sensory_box"/>
    <property type="match status" value="5"/>
</dbReference>
<protein>
    <submittedName>
        <fullName evidence="5">PAS domain S-box protein</fullName>
    </submittedName>
</protein>
<proteinExistence type="predicted"/>
<evidence type="ECO:0000259" key="4">
    <source>
        <dbReference type="PROSITE" id="PS50887"/>
    </source>
</evidence>
<evidence type="ECO:0000313" key="6">
    <source>
        <dbReference type="Proteomes" id="UP000469430"/>
    </source>
</evidence>
<dbReference type="CDD" id="cd01949">
    <property type="entry name" value="GGDEF"/>
    <property type="match status" value="1"/>
</dbReference>
<dbReference type="RefSeq" id="WP_161390662.1">
    <property type="nucleotide sequence ID" value="NZ_JBHSCP010000001.1"/>
</dbReference>
<evidence type="ECO:0000259" key="2">
    <source>
        <dbReference type="PROSITE" id="PS50113"/>
    </source>
</evidence>
<dbReference type="Gene3D" id="3.30.450.20">
    <property type="entry name" value="PAS domain"/>
    <property type="match status" value="5"/>
</dbReference>
<evidence type="ECO:0000259" key="1">
    <source>
        <dbReference type="PROSITE" id="PS50112"/>
    </source>
</evidence>
<dbReference type="PROSITE" id="PS50887">
    <property type="entry name" value="GGDEF"/>
    <property type="match status" value="1"/>
</dbReference>
<reference evidence="5 6" key="1">
    <citation type="submission" date="2019-12" db="EMBL/GenBank/DDBJ databases">
        <title>Genomic-based taxomic classification of the family Erythrobacteraceae.</title>
        <authorList>
            <person name="Xu L."/>
        </authorList>
    </citation>
    <scope>NUCLEOTIDE SEQUENCE [LARGE SCALE GENOMIC DNA]</scope>
    <source>
        <strain evidence="5 6">S36</strain>
    </source>
</reference>
<dbReference type="Pfam" id="PF00990">
    <property type="entry name" value="GGDEF"/>
    <property type="match status" value="1"/>
</dbReference>
<feature type="domain" description="PAS" evidence="1">
    <location>
        <begin position="389"/>
        <end position="431"/>
    </location>
</feature>
<dbReference type="PANTHER" id="PTHR44757:SF2">
    <property type="entry name" value="BIOFILM ARCHITECTURE MAINTENANCE PROTEIN MBAA"/>
    <property type="match status" value="1"/>
</dbReference>
<dbReference type="InterPro" id="IPR035965">
    <property type="entry name" value="PAS-like_dom_sf"/>
</dbReference>
<dbReference type="InterPro" id="IPR013655">
    <property type="entry name" value="PAS_fold_3"/>
</dbReference>
<dbReference type="SMART" id="SM00267">
    <property type="entry name" value="GGDEF"/>
    <property type="match status" value="1"/>
</dbReference>
<dbReference type="Pfam" id="PF00563">
    <property type="entry name" value="EAL"/>
    <property type="match status" value="1"/>
</dbReference>
<name>A0A6I4TT66_9SPHN</name>
<dbReference type="CDD" id="cd00130">
    <property type="entry name" value="PAS"/>
    <property type="match status" value="5"/>
</dbReference>
<gene>
    <name evidence="5" type="ORF">GRI97_08795</name>
</gene>
<dbReference type="SUPFAM" id="SSF141868">
    <property type="entry name" value="EAL domain-like"/>
    <property type="match status" value="1"/>
</dbReference>
<dbReference type="SUPFAM" id="SSF55073">
    <property type="entry name" value="Nucleotide cyclase"/>
    <property type="match status" value="1"/>
</dbReference>
<dbReference type="AlphaFoldDB" id="A0A6I4TT66"/>
<dbReference type="InterPro" id="IPR000700">
    <property type="entry name" value="PAS-assoc_C"/>
</dbReference>
<feature type="domain" description="PAS" evidence="1">
    <location>
        <begin position="511"/>
        <end position="550"/>
    </location>
</feature>
<accession>A0A6I4TT66</accession>
<dbReference type="InterPro" id="IPR000014">
    <property type="entry name" value="PAS"/>
</dbReference>
<dbReference type="PANTHER" id="PTHR44757">
    <property type="entry name" value="DIGUANYLATE CYCLASE DGCP"/>
    <property type="match status" value="1"/>
</dbReference>
<feature type="domain" description="PAC" evidence="2">
    <location>
        <begin position="204"/>
        <end position="256"/>
    </location>
</feature>
<dbReference type="InterPro" id="IPR043128">
    <property type="entry name" value="Rev_trsase/Diguanyl_cyclase"/>
</dbReference>
<dbReference type="SMART" id="SM00091">
    <property type="entry name" value="PAS"/>
    <property type="match status" value="5"/>
</dbReference>
<sequence length="1037" mass="115761">MFQETIEPLLTPADVEAIERTLGRVAYARDGTILRVNDQCLTLFGYGDWDLVGRNRSIFRPVSPPPHQPDAIDQVFETGERFCGEIRQMRRDGTVFWAEASCVPVTNDVGAVSEVVVLIRDVTERMMSAVDDAGQIAAINTSQAVIHFAMNGTILHANERFLAATGYRLDEIVGQHHRMFVDRAEASDPSYEAFWDRLRDGSHASGEYRRFGKDGRAVWLRATYNPIFDLEGRPFKIVKYAVDVTPDKKQTADFHGQIAAIDKSQCVVTFAPDGTIIDANRNFLDAVGYTMDELEGRHHRMFVDPAHAHSLEYEIFWSDLAAGRHRSGEFRRIGRDKREIWFQAIYSPVLDQDGQPFKVVKYATAVTREKLRQADHQGQIAAIHKSQSVVSFGIDGTVIDANDNFLDLTGYRLSQVRGHHHAMFVSPEERDSAAYGEFWRDLATGEYKSGEFKRICQDGREVWLQASYNPILDLNGRPFKVVKNAVDITEQKLQQGDYEGQIAAIHKSQAVVSFALDGTIIDANDNFLTLMGYELADVVGNHHRMFVHPETIGSAEYAGFWDELRQGRFMSAKFRRMARDGADVWIQASYNPIYDLNGKPFKIVKIATDITADVMLAADLTRAQIEVQHDPATGLPNRLGLRSFMREVLAETDSELALLYLDLDHFKPINDTFGHDVGDHVLRTVASRLKAEAGVGQVVARIGGDEFVVAASNLSLPEISALAERLIASVSQPIAHGDRWLEVGLSIGIAMTPQDTLDEDELFRFADVALYRSKGNQRGTFTFYTEDADVSAEAERHLAHEMIFAIKARQFELDCTVRLSNGPQAAVEIEPWWNHPTLGRIGTDRFLRVAEQSGLIAPLGDWILRSACRLAMELPVVTLCIPIYPRQLLVSDLPERLTFALRESGLEGNRLELRLERGTARVNPESLRADLARLRAMGVTIVAQDGFLGESILAANASPGVDRVIVDMRLRNLLQRQSHPLHKAIETIEAALPLTDTCAFEVDAAEALHSFIRLGAVDTDHIAHAVEQAIEHKACVG</sequence>
<dbReference type="SMART" id="SM00086">
    <property type="entry name" value="PAC"/>
    <property type="match status" value="5"/>
</dbReference>
<evidence type="ECO:0000259" key="3">
    <source>
        <dbReference type="PROSITE" id="PS50883"/>
    </source>
</evidence>
<dbReference type="PROSITE" id="PS50883">
    <property type="entry name" value="EAL"/>
    <property type="match status" value="1"/>
</dbReference>
<feature type="domain" description="PAS" evidence="1">
    <location>
        <begin position="122"/>
        <end position="175"/>
    </location>
</feature>
<dbReference type="CDD" id="cd01948">
    <property type="entry name" value="EAL"/>
    <property type="match status" value="1"/>
</dbReference>
<feature type="domain" description="GGDEF" evidence="4">
    <location>
        <begin position="654"/>
        <end position="786"/>
    </location>
</feature>
<dbReference type="PROSITE" id="PS50113">
    <property type="entry name" value="PAC"/>
    <property type="match status" value="4"/>
</dbReference>
<feature type="domain" description="PAC" evidence="2">
    <location>
        <begin position="570"/>
        <end position="622"/>
    </location>
</feature>
<dbReference type="InterPro" id="IPR029787">
    <property type="entry name" value="Nucleotide_cyclase"/>
</dbReference>
<dbReference type="NCBIfam" id="TIGR00254">
    <property type="entry name" value="GGDEF"/>
    <property type="match status" value="1"/>
</dbReference>
<dbReference type="InterPro" id="IPR035919">
    <property type="entry name" value="EAL_sf"/>
</dbReference>
<dbReference type="PROSITE" id="PS50112">
    <property type="entry name" value="PAS"/>
    <property type="match status" value="3"/>
</dbReference>
<evidence type="ECO:0000313" key="5">
    <source>
        <dbReference type="EMBL" id="MXO99084.1"/>
    </source>
</evidence>
<feature type="domain" description="PAC" evidence="2">
    <location>
        <begin position="82"/>
        <end position="134"/>
    </location>
</feature>
<dbReference type="InterPro" id="IPR000160">
    <property type="entry name" value="GGDEF_dom"/>
</dbReference>
<dbReference type="EMBL" id="WTYJ01000001">
    <property type="protein sequence ID" value="MXO99084.1"/>
    <property type="molecule type" value="Genomic_DNA"/>
</dbReference>
<organism evidence="5 6">
    <name type="scientific">Croceibacterium xixiisoli</name>
    <dbReference type="NCBI Taxonomy" id="1476466"/>
    <lineage>
        <taxon>Bacteria</taxon>
        <taxon>Pseudomonadati</taxon>
        <taxon>Pseudomonadota</taxon>
        <taxon>Alphaproteobacteria</taxon>
        <taxon>Sphingomonadales</taxon>
        <taxon>Erythrobacteraceae</taxon>
        <taxon>Croceibacterium</taxon>
    </lineage>
</organism>
<dbReference type="Proteomes" id="UP000469430">
    <property type="component" value="Unassembled WGS sequence"/>
</dbReference>
<dbReference type="Gene3D" id="3.20.20.450">
    <property type="entry name" value="EAL domain"/>
    <property type="match status" value="1"/>
</dbReference>
<keyword evidence="6" id="KW-1185">Reference proteome</keyword>
<dbReference type="OrthoDB" id="9814202at2"/>
<dbReference type="SMART" id="SM00052">
    <property type="entry name" value="EAL"/>
    <property type="match status" value="1"/>
</dbReference>
<feature type="domain" description="PAC" evidence="2">
    <location>
        <begin position="448"/>
        <end position="500"/>
    </location>
</feature>
<dbReference type="Pfam" id="PF13426">
    <property type="entry name" value="PAS_9"/>
    <property type="match status" value="1"/>
</dbReference>